<keyword evidence="1" id="KW-0812">Transmembrane</keyword>
<dbReference type="EMBL" id="CVTD020000008">
    <property type="protein sequence ID" value="CRZ33479.1"/>
    <property type="molecule type" value="Genomic_DNA"/>
</dbReference>
<feature type="transmembrane region" description="Helical" evidence="1">
    <location>
        <begin position="147"/>
        <end position="165"/>
    </location>
</feature>
<dbReference type="Pfam" id="PF13346">
    <property type="entry name" value="ABC2_membrane_5"/>
    <property type="match status" value="1"/>
</dbReference>
<feature type="transmembrane region" description="Helical" evidence="1">
    <location>
        <begin position="38"/>
        <end position="57"/>
    </location>
</feature>
<dbReference type="InterPro" id="IPR025699">
    <property type="entry name" value="ABC2_memb-like"/>
</dbReference>
<protein>
    <submittedName>
        <fullName evidence="2">Putative membrane protein</fullName>
    </submittedName>
</protein>
<keyword evidence="1" id="KW-0472">Membrane</keyword>
<reference evidence="2 3" key="1">
    <citation type="submission" date="2015-06" db="EMBL/GenBank/DDBJ databases">
        <authorList>
            <person name="Wibberg Daniel"/>
        </authorList>
    </citation>
    <scope>NUCLEOTIDE SEQUENCE [LARGE SCALE GENOMIC DNA]</scope>
    <source>
        <strain evidence="2 3">T3/55T</strain>
    </source>
</reference>
<keyword evidence="3" id="KW-1185">Reference proteome</keyword>
<name>A0A0H5SDJ6_HERHM</name>
<feature type="transmembrane region" description="Helical" evidence="1">
    <location>
        <begin position="112"/>
        <end position="135"/>
    </location>
</feature>
<evidence type="ECO:0000313" key="2">
    <source>
        <dbReference type="EMBL" id="CRZ33479.1"/>
    </source>
</evidence>
<evidence type="ECO:0000256" key="1">
    <source>
        <dbReference type="SAM" id="Phobius"/>
    </source>
</evidence>
<evidence type="ECO:0000313" key="3">
    <source>
        <dbReference type="Proteomes" id="UP000236497"/>
    </source>
</evidence>
<dbReference type="Proteomes" id="UP000236497">
    <property type="component" value="Unassembled WGS sequence"/>
</dbReference>
<organism evidence="2 3">
    <name type="scientific">Herbinix hemicellulosilytica</name>
    <dbReference type="NCBI Taxonomy" id="1564487"/>
    <lineage>
        <taxon>Bacteria</taxon>
        <taxon>Bacillati</taxon>
        <taxon>Bacillota</taxon>
        <taxon>Clostridia</taxon>
        <taxon>Lachnospirales</taxon>
        <taxon>Lachnospiraceae</taxon>
        <taxon>Herbinix</taxon>
    </lineage>
</organism>
<dbReference type="RefSeq" id="WP_103201657.1">
    <property type="nucleotide sequence ID" value="NZ_CVTD020000008.1"/>
</dbReference>
<proteinExistence type="predicted"/>
<accession>A0A0H5SDJ6</accession>
<keyword evidence="1" id="KW-1133">Transmembrane helix</keyword>
<dbReference type="OrthoDB" id="1655186at2"/>
<feature type="transmembrane region" description="Helical" evidence="1">
    <location>
        <begin position="185"/>
        <end position="207"/>
    </location>
</feature>
<sequence>MKGLIIKDLINIFKNVKVILLLLIFYGFISVMTDNPGSFIGVFNLLFAMYFLSTYSYDEYANWDNYALTMPVTREKIVLGKYLSMLLVSLTGFMISSAWIVLINYISKQDNIFEGIVINAAIIAAAILFFSVIIPVINKFGIIKARIYIIIIYMVPFLLGSYVFGKVKEIYPTPPEKLISFIEIVIKYVYIIVPLFLLVVLGISYALSVRIYRKKEF</sequence>
<feature type="transmembrane region" description="Helical" evidence="1">
    <location>
        <begin position="12"/>
        <end position="32"/>
    </location>
</feature>
<dbReference type="AlphaFoldDB" id="A0A0H5SDJ6"/>
<feature type="transmembrane region" description="Helical" evidence="1">
    <location>
        <begin position="78"/>
        <end position="106"/>
    </location>
</feature>
<gene>
    <name evidence="2" type="ORF">HHT355_0267</name>
</gene>